<dbReference type="InterPro" id="IPR006073">
    <property type="entry name" value="GTP-bd"/>
</dbReference>
<keyword evidence="8" id="KW-0963">Cytoplasm</keyword>
<dbReference type="InterPro" id="IPR015946">
    <property type="entry name" value="KH_dom-like_a/b"/>
</dbReference>
<dbReference type="InterPro" id="IPR005225">
    <property type="entry name" value="Small_GTP-bd"/>
</dbReference>
<keyword evidence="8" id="KW-0690">Ribosome biogenesis</keyword>
<feature type="region of interest" description="G2" evidence="9">
    <location>
        <begin position="56"/>
        <end position="60"/>
    </location>
</feature>
<dbReference type="Gene3D" id="3.40.50.300">
    <property type="entry name" value="P-loop containing nucleotide triphosphate hydrolases"/>
    <property type="match status" value="1"/>
</dbReference>
<keyword evidence="8" id="KW-0699">rRNA-binding</keyword>
<dbReference type="Proteomes" id="UP000671995">
    <property type="component" value="Chromosome"/>
</dbReference>
<dbReference type="PANTHER" id="PTHR42698">
    <property type="entry name" value="GTPASE ERA"/>
    <property type="match status" value="1"/>
</dbReference>
<dbReference type="InterPro" id="IPR004044">
    <property type="entry name" value="KH_dom_type_2"/>
</dbReference>
<dbReference type="Gene3D" id="3.30.300.20">
    <property type="match status" value="1"/>
</dbReference>
<dbReference type="AlphaFoldDB" id="A0A975ID57"/>
<evidence type="ECO:0000256" key="1">
    <source>
        <dbReference type="ARBA" id="ARBA00007921"/>
    </source>
</evidence>
<dbReference type="CDD" id="cd04163">
    <property type="entry name" value="Era"/>
    <property type="match status" value="1"/>
</dbReference>
<dbReference type="GO" id="GO:0005737">
    <property type="term" value="C:cytoplasm"/>
    <property type="evidence" value="ECO:0007669"/>
    <property type="project" value="UniProtKB-SubCell"/>
</dbReference>
<dbReference type="GO" id="GO:0000028">
    <property type="term" value="P:ribosomal small subunit assembly"/>
    <property type="evidence" value="ECO:0007669"/>
    <property type="project" value="TreeGrafter"/>
</dbReference>
<dbReference type="NCBIfam" id="NF000908">
    <property type="entry name" value="PRK00089.1"/>
    <property type="match status" value="1"/>
</dbReference>
<dbReference type="CDD" id="cd22534">
    <property type="entry name" value="KH-II_Era"/>
    <property type="match status" value="1"/>
</dbReference>
<dbReference type="GO" id="GO:0070181">
    <property type="term" value="F:small ribosomal subunit rRNA binding"/>
    <property type="evidence" value="ECO:0007669"/>
    <property type="project" value="UniProtKB-UniRule"/>
</dbReference>
<dbReference type="NCBIfam" id="TIGR00436">
    <property type="entry name" value="era"/>
    <property type="match status" value="1"/>
</dbReference>
<dbReference type="GO" id="GO:0043024">
    <property type="term" value="F:ribosomal small subunit binding"/>
    <property type="evidence" value="ECO:0007669"/>
    <property type="project" value="TreeGrafter"/>
</dbReference>
<feature type="binding site" evidence="8">
    <location>
        <begin position="77"/>
        <end position="81"/>
    </location>
    <ligand>
        <name>GTP</name>
        <dbReference type="ChEBI" id="CHEBI:37565"/>
    </ligand>
</feature>
<feature type="domain" description="Era-type G" evidence="12">
    <location>
        <begin position="22"/>
        <end position="191"/>
    </location>
</feature>
<feature type="region of interest" description="G4" evidence="9">
    <location>
        <begin position="139"/>
        <end position="142"/>
    </location>
</feature>
<accession>A0A975ID57</accession>
<evidence type="ECO:0000256" key="9">
    <source>
        <dbReference type="PROSITE-ProRule" id="PRU01050"/>
    </source>
</evidence>
<feature type="binding site" evidence="8">
    <location>
        <begin position="30"/>
        <end position="37"/>
    </location>
    <ligand>
        <name>GTP</name>
        <dbReference type="ChEBI" id="CHEBI:37565"/>
    </ligand>
</feature>
<feature type="domain" description="KH type-2" evidence="11">
    <location>
        <begin position="222"/>
        <end position="300"/>
    </location>
</feature>
<dbReference type="GO" id="GO:0005886">
    <property type="term" value="C:plasma membrane"/>
    <property type="evidence" value="ECO:0007669"/>
    <property type="project" value="UniProtKB-SubCell"/>
</dbReference>
<evidence type="ECO:0000256" key="3">
    <source>
        <dbReference type="ARBA" id="ARBA00022475"/>
    </source>
</evidence>
<protein>
    <recommendedName>
        <fullName evidence="2 8">GTPase Era</fullName>
    </recommendedName>
</protein>
<dbReference type="SUPFAM" id="SSF54814">
    <property type="entry name" value="Prokaryotic type KH domain (KH-domain type II)"/>
    <property type="match status" value="1"/>
</dbReference>
<feature type="region of interest" description="G1" evidence="9">
    <location>
        <begin position="30"/>
        <end position="37"/>
    </location>
</feature>
<dbReference type="InterPro" id="IPR027417">
    <property type="entry name" value="P-loop_NTPase"/>
</dbReference>
<sequence length="315" mass="35291">MKKNPDTVSQEPCPLQPNEEHKTAVVAIIGRPSSGKSTFLNTACGAAVSIVSPVPQTTRNAIRGIVNTSLGQLVFIDTPGYHESEKKLNLKLKNTTEEQLKEAECILYIIDATRPCGSEEHLTSELVRPHAQKTVVAVNKTDDPKARPAVIRAFLSENLPQIPASKIFEISAKKDTGIDDVLKSLYSLAPNAPALYPKEFYTDQEVGFRISEVIRGQAINRLEEEIPHSIYVNIADMEMRKEGRELWVRAFLCVERESQKGIVIGKGASMIKTIRIESIKALRKIFDYRIDLDLQVKVDKNWRQKDTVLTKLLDK</sequence>
<evidence type="ECO:0000259" key="11">
    <source>
        <dbReference type="PROSITE" id="PS50823"/>
    </source>
</evidence>
<reference evidence="13" key="1">
    <citation type="submission" date="2020-05" db="EMBL/GenBank/DDBJ databases">
        <authorList>
            <person name="Zeng H."/>
            <person name="Chan Y.K."/>
            <person name="Watt R.M."/>
        </authorList>
    </citation>
    <scope>NUCLEOTIDE SEQUENCE</scope>
    <source>
        <strain evidence="13">ATCC 700773</strain>
    </source>
</reference>
<evidence type="ECO:0000313" key="13">
    <source>
        <dbReference type="EMBL" id="QTQ12477.1"/>
    </source>
</evidence>
<dbReference type="InterPro" id="IPR009019">
    <property type="entry name" value="KH_sf_prok-type"/>
</dbReference>
<reference evidence="13" key="2">
    <citation type="journal article" date="2021" name="Microbiol. Resour. Announc.">
        <title>Complete Genome Sequences of Three Human Oral Treponema parvum Isolates.</title>
        <authorList>
            <person name="Zeng H."/>
            <person name="Watt R.M."/>
        </authorList>
    </citation>
    <scope>NUCLEOTIDE SEQUENCE</scope>
    <source>
        <strain evidence="13">ATCC 700773</strain>
    </source>
</reference>
<dbReference type="EMBL" id="CP054257">
    <property type="protein sequence ID" value="QTQ12477.1"/>
    <property type="molecule type" value="Genomic_DNA"/>
</dbReference>
<dbReference type="HAMAP" id="MF_00367">
    <property type="entry name" value="GTPase_Era"/>
    <property type="match status" value="1"/>
</dbReference>
<keyword evidence="4" id="KW-0997">Cell inner membrane</keyword>
<comment type="similarity">
    <text evidence="1 8 9 10">Belongs to the TRAFAC class TrmE-Era-EngA-EngB-Septin-like GTPase superfamily. Era GTPase family.</text>
</comment>
<dbReference type="GO" id="GO:0003924">
    <property type="term" value="F:GTPase activity"/>
    <property type="evidence" value="ECO:0007669"/>
    <property type="project" value="UniProtKB-UniRule"/>
</dbReference>
<evidence type="ECO:0000256" key="6">
    <source>
        <dbReference type="ARBA" id="ARBA00022884"/>
    </source>
</evidence>
<keyword evidence="6 8" id="KW-0694">RNA-binding</keyword>
<comment type="subcellular location">
    <subcellularLocation>
        <location evidence="8">Cytoplasm</location>
    </subcellularLocation>
    <subcellularLocation>
        <location evidence="8">Cell membrane</location>
        <topology evidence="8">Peripheral membrane protein</topology>
    </subcellularLocation>
</comment>
<dbReference type="PROSITE" id="PS50823">
    <property type="entry name" value="KH_TYPE_2"/>
    <property type="match status" value="1"/>
</dbReference>
<evidence type="ECO:0000313" key="14">
    <source>
        <dbReference type="Proteomes" id="UP000671995"/>
    </source>
</evidence>
<comment type="function">
    <text evidence="8">An essential GTPase that binds both GDP and GTP, with rapid nucleotide exchange. Plays a role in 16S rRNA processing and 30S ribosomal subunit biogenesis and possibly also in cell cycle regulation and energy metabolism.</text>
</comment>
<evidence type="ECO:0000256" key="10">
    <source>
        <dbReference type="RuleBase" id="RU003761"/>
    </source>
</evidence>
<dbReference type="PANTHER" id="PTHR42698:SF2">
    <property type="entry name" value="GTPASE ERA-LIKE, CHLOROPLASTIC"/>
    <property type="match status" value="1"/>
</dbReference>
<evidence type="ECO:0000256" key="8">
    <source>
        <dbReference type="HAMAP-Rule" id="MF_00367"/>
    </source>
</evidence>
<dbReference type="InterPro" id="IPR030388">
    <property type="entry name" value="G_ERA_dom"/>
</dbReference>
<dbReference type="Pfam" id="PF07650">
    <property type="entry name" value="KH_2"/>
    <property type="match status" value="1"/>
</dbReference>
<dbReference type="PROSITE" id="PS51713">
    <property type="entry name" value="G_ERA"/>
    <property type="match status" value="1"/>
</dbReference>
<dbReference type="SUPFAM" id="SSF52540">
    <property type="entry name" value="P-loop containing nucleoside triphosphate hydrolases"/>
    <property type="match status" value="1"/>
</dbReference>
<keyword evidence="8" id="KW-0472">Membrane</keyword>
<evidence type="ECO:0000256" key="7">
    <source>
        <dbReference type="ARBA" id="ARBA00023134"/>
    </source>
</evidence>
<dbReference type="Pfam" id="PF01926">
    <property type="entry name" value="MMR_HSR1"/>
    <property type="match status" value="1"/>
</dbReference>
<dbReference type="PRINTS" id="PR00326">
    <property type="entry name" value="GTP1OBG"/>
</dbReference>
<evidence type="ECO:0000256" key="2">
    <source>
        <dbReference type="ARBA" id="ARBA00020484"/>
    </source>
</evidence>
<evidence type="ECO:0000256" key="4">
    <source>
        <dbReference type="ARBA" id="ARBA00022519"/>
    </source>
</evidence>
<proteinExistence type="inferred from homology"/>
<feature type="binding site" evidence="8">
    <location>
        <begin position="139"/>
        <end position="142"/>
    </location>
    <ligand>
        <name>GTP</name>
        <dbReference type="ChEBI" id="CHEBI:37565"/>
    </ligand>
</feature>
<keyword evidence="7 8" id="KW-0342">GTP-binding</keyword>
<evidence type="ECO:0000259" key="12">
    <source>
        <dbReference type="PROSITE" id="PS51713"/>
    </source>
</evidence>
<feature type="region of interest" description="G3" evidence="9">
    <location>
        <begin position="77"/>
        <end position="80"/>
    </location>
</feature>
<dbReference type="GO" id="GO:0005525">
    <property type="term" value="F:GTP binding"/>
    <property type="evidence" value="ECO:0007669"/>
    <property type="project" value="UniProtKB-UniRule"/>
</dbReference>
<dbReference type="NCBIfam" id="TIGR00231">
    <property type="entry name" value="small_GTP"/>
    <property type="match status" value="1"/>
</dbReference>
<organism evidence="13 14">
    <name type="scientific">Treponema parvum</name>
    <dbReference type="NCBI Taxonomy" id="138851"/>
    <lineage>
        <taxon>Bacteria</taxon>
        <taxon>Pseudomonadati</taxon>
        <taxon>Spirochaetota</taxon>
        <taxon>Spirochaetia</taxon>
        <taxon>Spirochaetales</taxon>
        <taxon>Treponemataceae</taxon>
        <taxon>Treponema</taxon>
    </lineage>
</organism>
<keyword evidence="5 8" id="KW-0547">Nucleotide-binding</keyword>
<dbReference type="InterPro" id="IPR005662">
    <property type="entry name" value="GTPase_Era-like"/>
</dbReference>
<name>A0A975ID57_9SPIR</name>
<dbReference type="RefSeq" id="WP_210117190.1">
    <property type="nucleotide sequence ID" value="NZ_CP054257.1"/>
</dbReference>
<keyword evidence="3 8" id="KW-1003">Cell membrane</keyword>
<gene>
    <name evidence="8 13" type="primary">era</name>
    <name evidence="13" type="ORF">HRI96_09895</name>
</gene>
<feature type="region of interest" description="G5" evidence="9">
    <location>
        <begin position="170"/>
        <end position="172"/>
    </location>
</feature>
<evidence type="ECO:0000256" key="5">
    <source>
        <dbReference type="ARBA" id="ARBA00022741"/>
    </source>
</evidence>
<comment type="subunit">
    <text evidence="8">Monomer.</text>
</comment>